<dbReference type="EC" id="5.3.1.24" evidence="4 10"/>
<dbReference type="GO" id="GO:0000162">
    <property type="term" value="P:L-tryptophan biosynthetic process"/>
    <property type="evidence" value="ECO:0007669"/>
    <property type="project" value="UniProtKB-UniRule"/>
</dbReference>
<accession>A0A9X3L7E1</accession>
<dbReference type="InterPro" id="IPR011060">
    <property type="entry name" value="RibuloseP-bd_barrel"/>
</dbReference>
<comment type="similarity">
    <text evidence="3 10">Belongs to the TrpF family.</text>
</comment>
<evidence type="ECO:0000256" key="2">
    <source>
        <dbReference type="ARBA" id="ARBA00004664"/>
    </source>
</evidence>
<comment type="pathway">
    <text evidence="2 10">Amino-acid biosynthesis; L-tryptophan biosynthesis; L-tryptophan from chorismate: step 3/5.</text>
</comment>
<name>A0A9X3L7E1_9BACI</name>
<keyword evidence="13" id="KW-1185">Reference proteome</keyword>
<evidence type="ECO:0000256" key="6">
    <source>
        <dbReference type="ARBA" id="ARBA00022605"/>
    </source>
</evidence>
<dbReference type="InterPro" id="IPR013785">
    <property type="entry name" value="Aldolase_TIM"/>
</dbReference>
<sequence>MTKVKICGLMEKEHVEIAVNAGVDAIGFVFAPSKRKVTVAKARELAKEVPPRVLKIGVFVNPTKEELITALKEVPLDYIQYHGQETPEFILTNNLPSIKALSVHNEEDVLRAKKYKTKFYLFDAPGTDYQGGSGEVFDWKLMEVNNIPTEKIILAGGLTPNNVKDAIERVNPYMVDVSSGVERNGIKDKELIQGFIRAVKDRGGE</sequence>
<dbReference type="EMBL" id="JAMKBI010000002">
    <property type="protein sequence ID" value="MCZ8532527.1"/>
    <property type="molecule type" value="Genomic_DNA"/>
</dbReference>
<organism evidence="12 13">
    <name type="scientific">Psychrobacillus psychrodurans</name>
    <dbReference type="NCBI Taxonomy" id="126157"/>
    <lineage>
        <taxon>Bacteria</taxon>
        <taxon>Bacillati</taxon>
        <taxon>Bacillota</taxon>
        <taxon>Bacilli</taxon>
        <taxon>Bacillales</taxon>
        <taxon>Bacillaceae</taxon>
        <taxon>Psychrobacillus</taxon>
    </lineage>
</organism>
<reference evidence="12" key="1">
    <citation type="submission" date="2022-05" db="EMBL/GenBank/DDBJ databases">
        <authorList>
            <person name="Colautti A."/>
            <person name="Iacumin L."/>
        </authorList>
    </citation>
    <scope>NUCLEOTIDE SEQUENCE</scope>
    <source>
        <strain evidence="12">DSM 30747</strain>
    </source>
</reference>
<dbReference type="Pfam" id="PF00697">
    <property type="entry name" value="PRAI"/>
    <property type="match status" value="1"/>
</dbReference>
<evidence type="ECO:0000256" key="4">
    <source>
        <dbReference type="ARBA" id="ARBA00012572"/>
    </source>
</evidence>
<dbReference type="PANTHER" id="PTHR42894">
    <property type="entry name" value="N-(5'-PHOSPHORIBOSYL)ANTHRANILATE ISOMERASE"/>
    <property type="match status" value="1"/>
</dbReference>
<dbReference type="SUPFAM" id="SSF51366">
    <property type="entry name" value="Ribulose-phoshate binding barrel"/>
    <property type="match status" value="1"/>
</dbReference>
<keyword evidence="6 10" id="KW-0028">Amino-acid biosynthesis</keyword>
<dbReference type="NCBIfam" id="NF002300">
    <property type="entry name" value="PRK01222.1-7"/>
    <property type="match status" value="1"/>
</dbReference>
<dbReference type="CDD" id="cd00405">
    <property type="entry name" value="PRAI"/>
    <property type="match status" value="1"/>
</dbReference>
<keyword evidence="7 10" id="KW-0822">Tryptophan biosynthesis</keyword>
<dbReference type="RefSeq" id="WP_269921083.1">
    <property type="nucleotide sequence ID" value="NZ_JAMKBI010000002.1"/>
</dbReference>
<evidence type="ECO:0000256" key="10">
    <source>
        <dbReference type="HAMAP-Rule" id="MF_00135"/>
    </source>
</evidence>
<keyword evidence="9 10" id="KW-0413">Isomerase</keyword>
<evidence type="ECO:0000259" key="11">
    <source>
        <dbReference type="Pfam" id="PF00697"/>
    </source>
</evidence>
<dbReference type="PANTHER" id="PTHR42894:SF1">
    <property type="entry name" value="N-(5'-PHOSPHORIBOSYL)ANTHRANILATE ISOMERASE"/>
    <property type="match status" value="1"/>
</dbReference>
<dbReference type="AlphaFoldDB" id="A0A9X3L7E1"/>
<dbReference type="Gene3D" id="3.20.20.70">
    <property type="entry name" value="Aldolase class I"/>
    <property type="match status" value="1"/>
</dbReference>
<keyword evidence="8 10" id="KW-0057">Aromatic amino acid biosynthesis</keyword>
<dbReference type="Proteomes" id="UP001152172">
    <property type="component" value="Unassembled WGS sequence"/>
</dbReference>
<dbReference type="FunFam" id="3.20.20.70:FF:000075">
    <property type="entry name" value="Tryptophan biosynthesis protein TRP1"/>
    <property type="match status" value="1"/>
</dbReference>
<evidence type="ECO:0000256" key="8">
    <source>
        <dbReference type="ARBA" id="ARBA00023141"/>
    </source>
</evidence>
<dbReference type="InterPro" id="IPR044643">
    <property type="entry name" value="TrpF_fam"/>
</dbReference>
<evidence type="ECO:0000256" key="1">
    <source>
        <dbReference type="ARBA" id="ARBA00001164"/>
    </source>
</evidence>
<proteinExistence type="inferred from homology"/>
<feature type="domain" description="N-(5'phosphoribosyl) anthranilate isomerase (PRAI)" evidence="11">
    <location>
        <begin position="4"/>
        <end position="197"/>
    </location>
</feature>
<evidence type="ECO:0000313" key="13">
    <source>
        <dbReference type="Proteomes" id="UP001152172"/>
    </source>
</evidence>
<comment type="catalytic activity">
    <reaction evidence="1 10">
        <text>N-(5-phospho-beta-D-ribosyl)anthranilate = 1-(2-carboxyphenylamino)-1-deoxy-D-ribulose 5-phosphate</text>
        <dbReference type="Rhea" id="RHEA:21540"/>
        <dbReference type="ChEBI" id="CHEBI:18277"/>
        <dbReference type="ChEBI" id="CHEBI:58613"/>
        <dbReference type="EC" id="5.3.1.24"/>
    </reaction>
</comment>
<dbReference type="GO" id="GO:0004640">
    <property type="term" value="F:phosphoribosylanthranilate isomerase activity"/>
    <property type="evidence" value="ECO:0007669"/>
    <property type="project" value="UniProtKB-UniRule"/>
</dbReference>
<gene>
    <name evidence="10" type="primary">trpF</name>
    <name evidence="12" type="ORF">M9R61_04060</name>
</gene>
<protein>
    <recommendedName>
        <fullName evidence="5 10">N-(5'-phosphoribosyl)anthranilate isomerase</fullName>
        <shortName evidence="10">PRAI</shortName>
        <ecNumber evidence="4 10">5.3.1.24</ecNumber>
    </recommendedName>
</protein>
<dbReference type="HAMAP" id="MF_00135">
    <property type="entry name" value="PRAI"/>
    <property type="match status" value="1"/>
</dbReference>
<dbReference type="InterPro" id="IPR001240">
    <property type="entry name" value="PRAI_dom"/>
</dbReference>
<comment type="caution">
    <text evidence="12">The sequence shown here is derived from an EMBL/GenBank/DDBJ whole genome shotgun (WGS) entry which is preliminary data.</text>
</comment>
<evidence type="ECO:0000256" key="9">
    <source>
        <dbReference type="ARBA" id="ARBA00023235"/>
    </source>
</evidence>
<evidence type="ECO:0000313" key="12">
    <source>
        <dbReference type="EMBL" id="MCZ8532527.1"/>
    </source>
</evidence>
<evidence type="ECO:0000256" key="3">
    <source>
        <dbReference type="ARBA" id="ARBA00007571"/>
    </source>
</evidence>
<evidence type="ECO:0000256" key="7">
    <source>
        <dbReference type="ARBA" id="ARBA00022822"/>
    </source>
</evidence>
<evidence type="ECO:0000256" key="5">
    <source>
        <dbReference type="ARBA" id="ARBA00022272"/>
    </source>
</evidence>